<evidence type="ECO:0000313" key="2">
    <source>
        <dbReference type="Proteomes" id="UP000294947"/>
    </source>
</evidence>
<name>A0A4R4ZDQ3_9PSEU</name>
<evidence type="ECO:0000313" key="1">
    <source>
        <dbReference type="EMBL" id="TDD56598.1"/>
    </source>
</evidence>
<comment type="caution">
    <text evidence="1">The sequence shown here is derived from an EMBL/GenBank/DDBJ whole genome shotgun (WGS) entry which is preliminary data.</text>
</comment>
<sequence length="83" mass="9367">MGLGKDYFYDCLGPELFEINPRRRGVEITITEISQGGQKRSVMLTSTAFRRLIAEGYDILQEVDALRDEAMKLRGSALKKGNQ</sequence>
<keyword evidence="2" id="KW-1185">Reference proteome</keyword>
<accession>A0A4R4ZDQ3</accession>
<dbReference type="RefSeq" id="WP_132479158.1">
    <property type="nucleotide sequence ID" value="NZ_SMKW01000001.1"/>
</dbReference>
<gene>
    <name evidence="1" type="ORF">E1288_00460</name>
</gene>
<reference evidence="1 2" key="1">
    <citation type="submission" date="2019-03" db="EMBL/GenBank/DDBJ databases">
        <title>Draft genome sequences of novel Actinobacteria.</title>
        <authorList>
            <person name="Sahin N."/>
            <person name="Ay H."/>
            <person name="Saygin H."/>
        </authorList>
    </citation>
    <scope>NUCLEOTIDE SEQUENCE [LARGE SCALE GENOMIC DNA]</scope>
    <source>
        <strain evidence="1 2">7K502</strain>
    </source>
</reference>
<dbReference type="AlphaFoldDB" id="A0A4R4ZDQ3"/>
<dbReference type="OrthoDB" id="9985986at2"/>
<protein>
    <submittedName>
        <fullName evidence="1">Uncharacterized protein</fullName>
    </submittedName>
</protein>
<organism evidence="1 2">
    <name type="scientific">Saccharopolyspora elongata</name>
    <dbReference type="NCBI Taxonomy" id="2530387"/>
    <lineage>
        <taxon>Bacteria</taxon>
        <taxon>Bacillati</taxon>
        <taxon>Actinomycetota</taxon>
        <taxon>Actinomycetes</taxon>
        <taxon>Pseudonocardiales</taxon>
        <taxon>Pseudonocardiaceae</taxon>
        <taxon>Saccharopolyspora</taxon>
    </lineage>
</organism>
<proteinExistence type="predicted"/>
<dbReference type="Proteomes" id="UP000294947">
    <property type="component" value="Unassembled WGS sequence"/>
</dbReference>
<dbReference type="EMBL" id="SMKW01000001">
    <property type="protein sequence ID" value="TDD56598.1"/>
    <property type="molecule type" value="Genomic_DNA"/>
</dbReference>